<dbReference type="Pfam" id="PF00561">
    <property type="entry name" value="Abhydrolase_1"/>
    <property type="match status" value="1"/>
</dbReference>
<name>A0A934UY30_9MICO</name>
<gene>
    <name evidence="2" type="ORF">JD292_11925</name>
</gene>
<organism evidence="2 3">
    <name type="scientific">Leucobacter edaphi</name>
    <dbReference type="NCBI Taxonomy" id="2796472"/>
    <lineage>
        <taxon>Bacteria</taxon>
        <taxon>Bacillati</taxon>
        <taxon>Actinomycetota</taxon>
        <taxon>Actinomycetes</taxon>
        <taxon>Micrococcales</taxon>
        <taxon>Microbacteriaceae</taxon>
        <taxon>Leucobacter</taxon>
    </lineage>
</organism>
<dbReference type="PANTHER" id="PTHR43798">
    <property type="entry name" value="MONOACYLGLYCEROL LIPASE"/>
    <property type="match status" value="1"/>
</dbReference>
<dbReference type="GO" id="GO:0016787">
    <property type="term" value="F:hydrolase activity"/>
    <property type="evidence" value="ECO:0007669"/>
    <property type="project" value="UniProtKB-KW"/>
</dbReference>
<keyword evidence="2" id="KW-0378">Hydrolase</keyword>
<dbReference type="EMBL" id="JAEHOI010000011">
    <property type="protein sequence ID" value="MBK0422780.1"/>
    <property type="molecule type" value="Genomic_DNA"/>
</dbReference>
<dbReference type="PANTHER" id="PTHR43798:SF33">
    <property type="entry name" value="HYDROLASE, PUTATIVE (AFU_ORTHOLOGUE AFUA_2G14860)-RELATED"/>
    <property type="match status" value="1"/>
</dbReference>
<protein>
    <submittedName>
        <fullName evidence="2">Alpha/beta fold hydrolase</fullName>
    </submittedName>
</protein>
<dbReference type="InterPro" id="IPR000073">
    <property type="entry name" value="AB_hydrolase_1"/>
</dbReference>
<evidence type="ECO:0000313" key="2">
    <source>
        <dbReference type="EMBL" id="MBK0422780.1"/>
    </source>
</evidence>
<reference evidence="2" key="1">
    <citation type="submission" date="2020-12" db="EMBL/GenBank/DDBJ databases">
        <title>Leucobacter sp. CAS2, isolated from Chromium sludge.</title>
        <authorList>
            <person name="Xu Z."/>
        </authorList>
    </citation>
    <scope>NUCLEOTIDE SEQUENCE</scope>
    <source>
        <strain evidence="2">CSA2</strain>
    </source>
</reference>
<dbReference type="AlphaFoldDB" id="A0A934UY30"/>
<evidence type="ECO:0000313" key="3">
    <source>
        <dbReference type="Proteomes" id="UP000618733"/>
    </source>
</evidence>
<dbReference type="Gene3D" id="3.40.50.1820">
    <property type="entry name" value="alpha/beta hydrolase"/>
    <property type="match status" value="1"/>
</dbReference>
<dbReference type="GO" id="GO:0016020">
    <property type="term" value="C:membrane"/>
    <property type="evidence" value="ECO:0007669"/>
    <property type="project" value="TreeGrafter"/>
</dbReference>
<dbReference type="Proteomes" id="UP000618733">
    <property type="component" value="Unassembled WGS sequence"/>
</dbReference>
<evidence type="ECO:0000259" key="1">
    <source>
        <dbReference type="Pfam" id="PF00561"/>
    </source>
</evidence>
<dbReference type="RefSeq" id="WP_200132966.1">
    <property type="nucleotide sequence ID" value="NZ_JAEHOI010000011.1"/>
</dbReference>
<dbReference type="InterPro" id="IPR029058">
    <property type="entry name" value="AB_hydrolase_fold"/>
</dbReference>
<keyword evidence="3" id="KW-1185">Reference proteome</keyword>
<comment type="caution">
    <text evidence="2">The sequence shown here is derived from an EMBL/GenBank/DDBJ whole genome shotgun (WGS) entry which is preliminary data.</text>
</comment>
<feature type="domain" description="AB hydrolase-1" evidence="1">
    <location>
        <begin position="94"/>
        <end position="207"/>
    </location>
</feature>
<accession>A0A934UY30</accession>
<dbReference type="InterPro" id="IPR050266">
    <property type="entry name" value="AB_hydrolase_sf"/>
</dbReference>
<dbReference type="SUPFAM" id="SSF53474">
    <property type="entry name" value="alpha/beta-Hydrolases"/>
    <property type="match status" value="1"/>
</dbReference>
<proteinExistence type="predicted"/>
<sequence length="343" mass="37215">MTKQTDPPRPPRRWPRRAALVVVSALAAVQVISWTTATPQVGHFRSSADHDAYAEAYASALSEMPPPTRTFDLETSFGTVRGYEWVGPNASATPVLLLPGRGSGVPMWSENLPEMRKHRTVYAFDAIGDAGPSTQSAPITDDRDQAEWIEDALVRLKIERVHVVGHSFGATLAAALALHFPERVATLTLLEPAFVLGWPPIGTLLWSIPASLPFLPQEWRDTAVARVAGEDPEEMDLDDPVTRMITLGGTGYSAELPTPRPLSDEQLGQLAMPVYVALADASTITRGTASLPKTEAIPDVTSKVWPRTSHSLPMQVVVPLTEELEAHWASGDRPQRASAGSRN</sequence>